<dbReference type="PROSITE" id="PS51459">
    <property type="entry name" value="FIDO"/>
    <property type="match status" value="1"/>
</dbReference>
<dbReference type="PANTHER" id="PTHR13504:SF38">
    <property type="entry name" value="FIDO DOMAIN-CONTAINING PROTEIN"/>
    <property type="match status" value="1"/>
</dbReference>
<evidence type="ECO:0000259" key="4">
    <source>
        <dbReference type="PROSITE" id="PS51459"/>
    </source>
</evidence>
<dbReference type="SUPFAM" id="SSF140931">
    <property type="entry name" value="Fic-like"/>
    <property type="match status" value="1"/>
</dbReference>
<dbReference type="AlphaFoldDB" id="A0A1J1DUV7"/>
<dbReference type="Pfam" id="PF02661">
    <property type="entry name" value="Fic"/>
    <property type="match status" value="1"/>
</dbReference>
<keyword evidence="6" id="KW-1185">Reference proteome</keyword>
<dbReference type="RefSeq" id="WP_096400299.1">
    <property type="nucleotide sequence ID" value="NZ_AP017368.1"/>
</dbReference>
<reference evidence="5 6" key="1">
    <citation type="journal article" date="2017" name="ISME J.">
        <title>Genome of 'Ca. Desulfovibrio trichonymphae', an H2-oxidizing bacterium in a tripartite symbiotic system within a protist cell in the termite gut.</title>
        <authorList>
            <person name="Kuwahara H."/>
            <person name="Yuki M."/>
            <person name="Izawa K."/>
            <person name="Ohkuma M."/>
            <person name="Hongoh Y."/>
        </authorList>
    </citation>
    <scope>NUCLEOTIDE SEQUENCE [LARGE SCALE GENOMIC DNA]</scope>
    <source>
        <strain evidence="5 6">Rs-N31</strain>
    </source>
</reference>
<sequence>MDFTKIDELSSKLKSMRPLNSTELKRLRDEFMVKNTYNSNAIEGNTLTLRETALVLQGVTIAEKPVKEHLEVIGHKDAFEYVVSFADANTILTERVIKEIHSLVLINDFANRGVYRRVPVSISGATHTPPQPYLVPEQMEALMVDYEGIKRDKHIIESVAAFHLCFEGIHPFIDGNGRTGRLILNFELIRAGLLPVNIKFSERRKYYDCFEHYYSNGHTQDTLSKLVADYEAEELLKYIAILER</sequence>
<evidence type="ECO:0000256" key="1">
    <source>
        <dbReference type="PIRSR" id="PIRSR640198-1"/>
    </source>
</evidence>
<dbReference type="GO" id="GO:0051301">
    <property type="term" value="P:cell division"/>
    <property type="evidence" value="ECO:0007669"/>
    <property type="project" value="UniProtKB-KW"/>
</dbReference>
<accession>A0A1J1DUV7</accession>
<evidence type="ECO:0000313" key="5">
    <source>
        <dbReference type="EMBL" id="BAV91572.1"/>
    </source>
</evidence>
<organism evidence="5 6">
    <name type="scientific">Candidatus Desulfovibrio trichonymphae</name>
    <dbReference type="NCBI Taxonomy" id="1725232"/>
    <lineage>
        <taxon>Bacteria</taxon>
        <taxon>Pseudomonadati</taxon>
        <taxon>Thermodesulfobacteriota</taxon>
        <taxon>Desulfovibrionia</taxon>
        <taxon>Desulfovibrionales</taxon>
        <taxon>Desulfovibrionaceae</taxon>
        <taxon>Desulfovibrio</taxon>
    </lineage>
</organism>
<dbReference type="KEGG" id="dtr:RSDT_0060"/>
<feature type="site" description="Important for autoinhibition of adenylyltransferase activity" evidence="3">
    <location>
        <position position="43"/>
    </location>
</feature>
<keyword evidence="2" id="KW-0067">ATP-binding</keyword>
<feature type="binding site" evidence="2">
    <location>
        <begin position="174"/>
        <end position="181"/>
    </location>
    <ligand>
        <name>ATP</name>
        <dbReference type="ChEBI" id="CHEBI:30616"/>
    </ligand>
</feature>
<dbReference type="Proteomes" id="UP000242645">
    <property type="component" value="Chromosome"/>
</dbReference>
<dbReference type="Gene3D" id="1.10.3290.10">
    <property type="entry name" value="Fido-like domain"/>
    <property type="match status" value="1"/>
</dbReference>
<protein>
    <submittedName>
        <fullName evidence="5">Cell division protein Fic</fullName>
    </submittedName>
</protein>
<keyword evidence="5" id="KW-0132">Cell division</keyword>
<gene>
    <name evidence="5" type="primary">fic</name>
    <name evidence="5" type="ORF">RSDT_0060</name>
</gene>
<dbReference type="GO" id="GO:0005524">
    <property type="term" value="F:ATP binding"/>
    <property type="evidence" value="ECO:0007669"/>
    <property type="project" value="UniProtKB-KW"/>
</dbReference>
<evidence type="ECO:0000256" key="2">
    <source>
        <dbReference type="PIRSR" id="PIRSR640198-2"/>
    </source>
</evidence>
<evidence type="ECO:0000256" key="3">
    <source>
        <dbReference type="PIRSR" id="PIRSR640198-3"/>
    </source>
</evidence>
<evidence type="ECO:0000313" key="6">
    <source>
        <dbReference type="Proteomes" id="UP000242645"/>
    </source>
</evidence>
<dbReference type="InterPro" id="IPR040198">
    <property type="entry name" value="Fido_containing"/>
</dbReference>
<dbReference type="OrthoDB" id="9813719at2"/>
<dbReference type="InterPro" id="IPR003812">
    <property type="entry name" value="Fido"/>
</dbReference>
<proteinExistence type="predicted"/>
<feature type="binding site" evidence="2">
    <location>
        <begin position="206"/>
        <end position="207"/>
    </location>
    <ligand>
        <name>ATP</name>
        <dbReference type="ChEBI" id="CHEBI:30616"/>
    </ligand>
</feature>
<feature type="active site" evidence="1">
    <location>
        <position position="170"/>
    </location>
</feature>
<dbReference type="InterPro" id="IPR036597">
    <property type="entry name" value="Fido-like_dom_sf"/>
</dbReference>
<keyword evidence="2" id="KW-0547">Nucleotide-binding</keyword>
<name>A0A1J1DUV7_9BACT</name>
<dbReference type="PANTHER" id="PTHR13504">
    <property type="entry name" value="FIDO DOMAIN-CONTAINING PROTEIN DDB_G0283145"/>
    <property type="match status" value="1"/>
</dbReference>
<dbReference type="EMBL" id="AP017368">
    <property type="protein sequence ID" value="BAV91572.1"/>
    <property type="molecule type" value="Genomic_DNA"/>
</dbReference>
<keyword evidence="5" id="KW-0131">Cell cycle</keyword>
<feature type="domain" description="Fido" evidence="4">
    <location>
        <begin position="92"/>
        <end position="229"/>
    </location>
</feature>